<keyword evidence="3" id="KW-1185">Reference proteome</keyword>
<proteinExistence type="predicted"/>
<protein>
    <submittedName>
        <fullName evidence="2">Uncharacterized protein</fullName>
    </submittedName>
</protein>
<dbReference type="Proteomes" id="UP001176941">
    <property type="component" value="Chromosome 21"/>
</dbReference>
<name>A0ABN8YMM8_RANTA</name>
<accession>A0ABN8YMM8</accession>
<feature type="compositionally biased region" description="Low complexity" evidence="1">
    <location>
        <begin position="1"/>
        <end position="15"/>
    </location>
</feature>
<reference evidence="2" key="1">
    <citation type="submission" date="2023-04" db="EMBL/GenBank/DDBJ databases">
        <authorList>
            <consortium name="ELIXIR-Norway"/>
        </authorList>
    </citation>
    <scope>NUCLEOTIDE SEQUENCE [LARGE SCALE GENOMIC DNA]</scope>
</reference>
<evidence type="ECO:0000313" key="3">
    <source>
        <dbReference type="Proteomes" id="UP001176941"/>
    </source>
</evidence>
<dbReference type="EMBL" id="OX459957">
    <property type="protein sequence ID" value="CAI9162643.1"/>
    <property type="molecule type" value="Genomic_DNA"/>
</dbReference>
<organism evidence="2 3">
    <name type="scientific">Rangifer tarandus platyrhynchus</name>
    <name type="common">Svalbard reindeer</name>
    <dbReference type="NCBI Taxonomy" id="3082113"/>
    <lineage>
        <taxon>Eukaryota</taxon>
        <taxon>Metazoa</taxon>
        <taxon>Chordata</taxon>
        <taxon>Craniata</taxon>
        <taxon>Vertebrata</taxon>
        <taxon>Euteleostomi</taxon>
        <taxon>Mammalia</taxon>
        <taxon>Eutheria</taxon>
        <taxon>Laurasiatheria</taxon>
        <taxon>Artiodactyla</taxon>
        <taxon>Ruminantia</taxon>
        <taxon>Pecora</taxon>
        <taxon>Cervidae</taxon>
        <taxon>Odocoileinae</taxon>
        <taxon>Rangifer</taxon>
    </lineage>
</organism>
<evidence type="ECO:0000256" key="1">
    <source>
        <dbReference type="SAM" id="MobiDB-lite"/>
    </source>
</evidence>
<gene>
    <name evidence="2" type="ORF">MRATA1EN1_LOCUS11605</name>
</gene>
<feature type="region of interest" description="Disordered" evidence="1">
    <location>
        <begin position="1"/>
        <end position="75"/>
    </location>
</feature>
<sequence>MEVRSSRGSSSGSRRAQPAPGKRAPERSSGGEACQPGAATAASAGVRPGPSPPRPAAPGTGLPERLPGSPGSESS</sequence>
<evidence type="ECO:0000313" key="2">
    <source>
        <dbReference type="EMBL" id="CAI9162643.1"/>
    </source>
</evidence>